<sequence length="164" mass="18511">MIEAILKQIKNGGYQCTLCHHNCFLKNGQTGLCRTRKMINNQLMVLNYNQIVALQVDPIEKKPLYHFLPGSQTLSLACWGCNFKCLNCQNFNLSQEEESVTDQAIDVNEVINRAKQLGCLSIAYTYTEPTIFLETALPIMQAAKKNGLFNIWVSNGFFLNNVGN</sequence>
<evidence type="ECO:0000313" key="7">
    <source>
        <dbReference type="EMBL" id="PIZ98655.1"/>
    </source>
</evidence>
<dbReference type="InterPro" id="IPR058240">
    <property type="entry name" value="rSAM_sf"/>
</dbReference>
<evidence type="ECO:0000256" key="2">
    <source>
        <dbReference type="ARBA" id="ARBA00022485"/>
    </source>
</evidence>
<evidence type="ECO:0000256" key="3">
    <source>
        <dbReference type="ARBA" id="ARBA00022691"/>
    </source>
</evidence>
<comment type="cofactor">
    <cofactor evidence="1">
        <name>[4Fe-4S] cluster</name>
        <dbReference type="ChEBI" id="CHEBI:49883"/>
    </cofactor>
</comment>
<keyword evidence="5" id="KW-0408">Iron</keyword>
<evidence type="ECO:0008006" key="9">
    <source>
        <dbReference type="Google" id="ProtNLM"/>
    </source>
</evidence>
<accession>A0A2M7VE04</accession>
<gene>
    <name evidence="7" type="ORF">COX77_03960</name>
</gene>
<name>A0A2M7VE04_9BACT</name>
<keyword evidence="3" id="KW-0949">S-adenosyl-L-methionine</keyword>
<evidence type="ECO:0000313" key="8">
    <source>
        <dbReference type="Proteomes" id="UP000230405"/>
    </source>
</evidence>
<dbReference type="EMBL" id="PFPO01000073">
    <property type="protein sequence ID" value="PIZ98655.1"/>
    <property type="molecule type" value="Genomic_DNA"/>
</dbReference>
<comment type="caution">
    <text evidence="7">The sequence shown here is derived from an EMBL/GenBank/DDBJ whole genome shotgun (WGS) entry which is preliminary data.</text>
</comment>
<dbReference type="PANTHER" id="PTHR30352">
    <property type="entry name" value="PYRUVATE FORMATE-LYASE-ACTIVATING ENZYME"/>
    <property type="match status" value="1"/>
</dbReference>
<evidence type="ECO:0000256" key="4">
    <source>
        <dbReference type="ARBA" id="ARBA00022723"/>
    </source>
</evidence>
<evidence type="ECO:0000256" key="6">
    <source>
        <dbReference type="ARBA" id="ARBA00023014"/>
    </source>
</evidence>
<keyword evidence="4" id="KW-0479">Metal-binding</keyword>
<evidence type="ECO:0000256" key="1">
    <source>
        <dbReference type="ARBA" id="ARBA00001966"/>
    </source>
</evidence>
<dbReference type="GO" id="GO:0051539">
    <property type="term" value="F:4 iron, 4 sulfur cluster binding"/>
    <property type="evidence" value="ECO:0007669"/>
    <property type="project" value="UniProtKB-KW"/>
</dbReference>
<dbReference type="AlphaFoldDB" id="A0A2M7VE04"/>
<dbReference type="SUPFAM" id="SSF102114">
    <property type="entry name" value="Radical SAM enzymes"/>
    <property type="match status" value="1"/>
</dbReference>
<dbReference type="Proteomes" id="UP000230405">
    <property type="component" value="Unassembled WGS sequence"/>
</dbReference>
<keyword evidence="2" id="KW-0004">4Fe-4S</keyword>
<dbReference type="PANTHER" id="PTHR30352:SF5">
    <property type="entry name" value="PYRUVATE FORMATE-LYASE 1-ACTIVATING ENZYME"/>
    <property type="match status" value="1"/>
</dbReference>
<dbReference type="GO" id="GO:0046872">
    <property type="term" value="F:metal ion binding"/>
    <property type="evidence" value="ECO:0007669"/>
    <property type="project" value="UniProtKB-KW"/>
</dbReference>
<organism evidence="7 8">
    <name type="scientific">Candidatus Komeilibacteria bacterium CG_4_10_14_0_2_um_filter_37_10</name>
    <dbReference type="NCBI Taxonomy" id="1974470"/>
    <lineage>
        <taxon>Bacteria</taxon>
        <taxon>Candidatus Komeiliibacteriota</taxon>
    </lineage>
</organism>
<reference evidence="8" key="1">
    <citation type="submission" date="2017-09" db="EMBL/GenBank/DDBJ databases">
        <title>Depth-based differentiation of microbial function through sediment-hosted aquifers and enrichment of novel symbionts in the deep terrestrial subsurface.</title>
        <authorList>
            <person name="Probst A.J."/>
            <person name="Ladd B."/>
            <person name="Jarett J.K."/>
            <person name="Geller-Mcgrath D.E."/>
            <person name="Sieber C.M.K."/>
            <person name="Emerson J.B."/>
            <person name="Anantharaman K."/>
            <person name="Thomas B.C."/>
            <person name="Malmstrom R."/>
            <person name="Stieglmeier M."/>
            <person name="Klingl A."/>
            <person name="Woyke T."/>
            <person name="Ryan C.M."/>
            <person name="Banfield J.F."/>
        </authorList>
    </citation>
    <scope>NUCLEOTIDE SEQUENCE [LARGE SCALE GENOMIC DNA]</scope>
</reference>
<evidence type="ECO:0000256" key="5">
    <source>
        <dbReference type="ARBA" id="ARBA00023004"/>
    </source>
</evidence>
<protein>
    <recommendedName>
        <fullName evidence="9">AmmeMemoRadiSam system radical SAM enzyme</fullName>
    </recommendedName>
</protein>
<keyword evidence="6" id="KW-0411">Iron-sulfur</keyword>
<dbReference type="InterPro" id="IPR034457">
    <property type="entry name" value="Organic_radical-activating"/>
</dbReference>
<dbReference type="Gene3D" id="3.20.20.70">
    <property type="entry name" value="Aldolase class I"/>
    <property type="match status" value="1"/>
</dbReference>
<dbReference type="InterPro" id="IPR013785">
    <property type="entry name" value="Aldolase_TIM"/>
</dbReference>
<proteinExistence type="predicted"/>